<keyword evidence="2" id="KW-1185">Reference proteome</keyword>
<dbReference type="Proteomes" id="UP001239111">
    <property type="component" value="Chromosome 3"/>
</dbReference>
<organism evidence="1 2">
    <name type="scientific">Eretmocerus hayati</name>
    <dbReference type="NCBI Taxonomy" id="131215"/>
    <lineage>
        <taxon>Eukaryota</taxon>
        <taxon>Metazoa</taxon>
        <taxon>Ecdysozoa</taxon>
        <taxon>Arthropoda</taxon>
        <taxon>Hexapoda</taxon>
        <taxon>Insecta</taxon>
        <taxon>Pterygota</taxon>
        <taxon>Neoptera</taxon>
        <taxon>Endopterygota</taxon>
        <taxon>Hymenoptera</taxon>
        <taxon>Apocrita</taxon>
        <taxon>Proctotrupomorpha</taxon>
        <taxon>Chalcidoidea</taxon>
        <taxon>Aphelinidae</taxon>
        <taxon>Aphelininae</taxon>
        <taxon>Eretmocerus</taxon>
    </lineage>
</organism>
<comment type="caution">
    <text evidence="1">The sequence shown here is derived from an EMBL/GenBank/DDBJ whole genome shotgun (WGS) entry which is preliminary data.</text>
</comment>
<reference evidence="1" key="1">
    <citation type="submission" date="2023-04" db="EMBL/GenBank/DDBJ databases">
        <title>A chromosome-level genome assembly of the parasitoid wasp Eretmocerus hayati.</title>
        <authorList>
            <person name="Zhong Y."/>
            <person name="Liu S."/>
            <person name="Liu Y."/>
        </authorList>
    </citation>
    <scope>NUCLEOTIDE SEQUENCE</scope>
    <source>
        <strain evidence="1">ZJU_SS_LIU_2023</strain>
    </source>
</reference>
<proteinExistence type="predicted"/>
<gene>
    <name evidence="1" type="ORF">QAD02_001794</name>
</gene>
<evidence type="ECO:0000313" key="1">
    <source>
        <dbReference type="EMBL" id="KAJ8670535.1"/>
    </source>
</evidence>
<protein>
    <submittedName>
        <fullName evidence="1">Uncharacterized protein</fullName>
    </submittedName>
</protein>
<dbReference type="EMBL" id="CM056743">
    <property type="protein sequence ID" value="KAJ8670535.1"/>
    <property type="molecule type" value="Genomic_DNA"/>
</dbReference>
<evidence type="ECO:0000313" key="2">
    <source>
        <dbReference type="Proteomes" id="UP001239111"/>
    </source>
</evidence>
<name>A0ACC2NHA5_9HYME</name>
<sequence length="165" mass="17666">MKKNCQITSTYVIAISSAAAASEQSQNQPYHYRQIVSNADSEPSIGTGGSGGGFIHKPAQVISTQTEHSTLLHGLLDEVAKGADPSNRHGIVNVTKAGHGLIDTTKMDEGSYVTDVILPSLLIALLFLGNAVIVYVIFQYRKRKAPMEMREEVALSALSNGDPQV</sequence>
<accession>A0ACC2NHA5</accession>